<accession>A0A392TS93</accession>
<organism evidence="2 3">
    <name type="scientific">Trifolium medium</name>
    <dbReference type="NCBI Taxonomy" id="97028"/>
    <lineage>
        <taxon>Eukaryota</taxon>
        <taxon>Viridiplantae</taxon>
        <taxon>Streptophyta</taxon>
        <taxon>Embryophyta</taxon>
        <taxon>Tracheophyta</taxon>
        <taxon>Spermatophyta</taxon>
        <taxon>Magnoliopsida</taxon>
        <taxon>eudicotyledons</taxon>
        <taxon>Gunneridae</taxon>
        <taxon>Pentapetalae</taxon>
        <taxon>rosids</taxon>
        <taxon>fabids</taxon>
        <taxon>Fabales</taxon>
        <taxon>Fabaceae</taxon>
        <taxon>Papilionoideae</taxon>
        <taxon>50 kb inversion clade</taxon>
        <taxon>NPAAA clade</taxon>
        <taxon>Hologalegina</taxon>
        <taxon>IRL clade</taxon>
        <taxon>Trifolieae</taxon>
        <taxon>Trifolium</taxon>
    </lineage>
</organism>
<dbReference type="EMBL" id="LXQA010642893">
    <property type="protein sequence ID" value="MCI63749.1"/>
    <property type="molecule type" value="Genomic_DNA"/>
</dbReference>
<reference evidence="2 3" key="1">
    <citation type="journal article" date="2018" name="Front. Plant Sci.">
        <title>Red Clover (Trifolium pratense) and Zigzag Clover (T. medium) - A Picture of Genomic Similarities and Differences.</title>
        <authorList>
            <person name="Dluhosova J."/>
            <person name="Istvanek J."/>
            <person name="Nedelnik J."/>
            <person name="Repkova J."/>
        </authorList>
    </citation>
    <scope>NUCLEOTIDE SEQUENCE [LARGE SCALE GENOMIC DNA]</scope>
    <source>
        <strain evidence="3">cv. 10/8</strain>
        <tissue evidence="2">Leaf</tissue>
    </source>
</reference>
<feature type="non-terminal residue" evidence="2">
    <location>
        <position position="76"/>
    </location>
</feature>
<comment type="caution">
    <text evidence="2">The sequence shown here is derived from an EMBL/GenBank/DDBJ whole genome shotgun (WGS) entry which is preliminary data.</text>
</comment>
<proteinExistence type="predicted"/>
<dbReference type="AlphaFoldDB" id="A0A392TS93"/>
<sequence length="76" mass="8732">MNYRPPQQNLKINFLAQRASARFSDDKADKTRALASPSDHQRPSRSATNPLAQRSLKFYSLAQRVDRRSATNTRKQ</sequence>
<feature type="region of interest" description="Disordered" evidence="1">
    <location>
        <begin position="22"/>
        <end position="76"/>
    </location>
</feature>
<evidence type="ECO:0000313" key="3">
    <source>
        <dbReference type="Proteomes" id="UP000265520"/>
    </source>
</evidence>
<keyword evidence="3" id="KW-1185">Reference proteome</keyword>
<dbReference type="Proteomes" id="UP000265520">
    <property type="component" value="Unassembled WGS sequence"/>
</dbReference>
<evidence type="ECO:0000256" key="1">
    <source>
        <dbReference type="SAM" id="MobiDB-lite"/>
    </source>
</evidence>
<evidence type="ECO:0000313" key="2">
    <source>
        <dbReference type="EMBL" id="MCI63749.1"/>
    </source>
</evidence>
<name>A0A392TS93_9FABA</name>
<protein>
    <submittedName>
        <fullName evidence="2">Uncharacterized protein</fullName>
    </submittedName>
</protein>
<feature type="compositionally biased region" description="Basic and acidic residues" evidence="1">
    <location>
        <begin position="23"/>
        <end position="32"/>
    </location>
</feature>